<keyword evidence="2" id="KW-1185">Reference proteome</keyword>
<organism evidence="1 2">
    <name type="scientific">Murinocardiopsis flavida</name>
    <dbReference type="NCBI Taxonomy" id="645275"/>
    <lineage>
        <taxon>Bacteria</taxon>
        <taxon>Bacillati</taxon>
        <taxon>Actinomycetota</taxon>
        <taxon>Actinomycetes</taxon>
        <taxon>Streptosporangiales</taxon>
        <taxon>Nocardiopsidaceae</taxon>
        <taxon>Murinocardiopsis</taxon>
    </lineage>
</organism>
<sequence>MRPDQAAWVRAHVARRRWHSTHVWGGCDPATAVACWPCTKDFHQHCAHGRPLAETELYTGKGYVPAGCRLPEVPAPRAVWLSDRACRTHCGCPCRTTTVLRDDRGAPLTVPDGALF</sequence>
<proteinExistence type="predicted"/>
<dbReference type="Proteomes" id="UP000240542">
    <property type="component" value="Unassembled WGS sequence"/>
</dbReference>
<reference evidence="1 2" key="1">
    <citation type="submission" date="2018-03" db="EMBL/GenBank/DDBJ databases">
        <title>Genomic Encyclopedia of Archaeal and Bacterial Type Strains, Phase II (KMG-II): from individual species to whole genera.</title>
        <authorList>
            <person name="Goeker M."/>
        </authorList>
    </citation>
    <scope>NUCLEOTIDE SEQUENCE [LARGE SCALE GENOMIC DNA]</scope>
    <source>
        <strain evidence="1 2">DSM 45312</strain>
    </source>
</reference>
<evidence type="ECO:0000313" key="2">
    <source>
        <dbReference type="Proteomes" id="UP000240542"/>
    </source>
</evidence>
<gene>
    <name evidence="1" type="ORF">CLV63_1555</name>
</gene>
<protein>
    <submittedName>
        <fullName evidence="1">Uncharacterized protein</fullName>
    </submittedName>
</protein>
<accession>A0A2P8C685</accession>
<name>A0A2P8C685_9ACTN</name>
<dbReference type="RefSeq" id="WP_106587165.1">
    <property type="nucleotide sequence ID" value="NZ_PYGA01000055.1"/>
</dbReference>
<dbReference type="EMBL" id="PYGA01000055">
    <property type="protein sequence ID" value="PSK80457.1"/>
    <property type="molecule type" value="Genomic_DNA"/>
</dbReference>
<comment type="caution">
    <text evidence="1">The sequence shown here is derived from an EMBL/GenBank/DDBJ whole genome shotgun (WGS) entry which is preliminary data.</text>
</comment>
<dbReference type="AlphaFoldDB" id="A0A2P8C685"/>
<evidence type="ECO:0000313" key="1">
    <source>
        <dbReference type="EMBL" id="PSK80457.1"/>
    </source>
</evidence>